<dbReference type="CDD" id="cd01949">
    <property type="entry name" value="GGDEF"/>
    <property type="match status" value="1"/>
</dbReference>
<feature type="domain" description="FHA" evidence="1">
    <location>
        <begin position="29"/>
        <end position="89"/>
    </location>
</feature>
<feature type="domain" description="EAL" evidence="2">
    <location>
        <begin position="558"/>
        <end position="812"/>
    </location>
</feature>
<dbReference type="OrthoDB" id="415644at2"/>
<dbReference type="InterPro" id="IPR035919">
    <property type="entry name" value="EAL_sf"/>
</dbReference>
<evidence type="ECO:0000313" key="4">
    <source>
        <dbReference type="EMBL" id="VEP14919.1"/>
    </source>
</evidence>
<gene>
    <name evidence="4" type="ORF">H1P_2990003</name>
</gene>
<protein>
    <submittedName>
        <fullName evidence="4">Diguanylate cyclase/phosphodiesterase with PAS/PAC sensor(S)</fullName>
    </submittedName>
</protein>
<dbReference type="SMART" id="SM00052">
    <property type="entry name" value="EAL"/>
    <property type="match status" value="1"/>
</dbReference>
<dbReference type="SUPFAM" id="SSF49879">
    <property type="entry name" value="SMAD/FHA domain"/>
    <property type="match status" value="1"/>
</dbReference>
<dbReference type="Gene3D" id="3.20.20.450">
    <property type="entry name" value="EAL domain"/>
    <property type="match status" value="1"/>
</dbReference>
<dbReference type="SMART" id="SM00091">
    <property type="entry name" value="PAS"/>
    <property type="match status" value="2"/>
</dbReference>
<dbReference type="InterPro" id="IPR000253">
    <property type="entry name" value="FHA_dom"/>
</dbReference>
<dbReference type="SMART" id="SM00267">
    <property type="entry name" value="GGDEF"/>
    <property type="match status" value="1"/>
</dbReference>
<dbReference type="Pfam" id="PF00498">
    <property type="entry name" value="FHA"/>
    <property type="match status" value="1"/>
</dbReference>
<feature type="domain" description="GGDEF" evidence="3">
    <location>
        <begin position="416"/>
        <end position="549"/>
    </location>
</feature>
<evidence type="ECO:0000313" key="5">
    <source>
        <dbReference type="Proteomes" id="UP000320055"/>
    </source>
</evidence>
<dbReference type="Gene3D" id="2.60.200.20">
    <property type="match status" value="1"/>
</dbReference>
<accession>A0A563VU60</accession>
<dbReference type="NCBIfam" id="TIGR00254">
    <property type="entry name" value="GGDEF"/>
    <property type="match status" value="1"/>
</dbReference>
<evidence type="ECO:0000259" key="1">
    <source>
        <dbReference type="PROSITE" id="PS50006"/>
    </source>
</evidence>
<dbReference type="PROSITE" id="PS50883">
    <property type="entry name" value="EAL"/>
    <property type="match status" value="1"/>
</dbReference>
<dbReference type="Pfam" id="PF00990">
    <property type="entry name" value="GGDEF"/>
    <property type="match status" value="1"/>
</dbReference>
<dbReference type="Gene3D" id="3.30.450.20">
    <property type="entry name" value="PAS domain"/>
    <property type="match status" value="1"/>
</dbReference>
<dbReference type="SMART" id="SM00240">
    <property type="entry name" value="FHA"/>
    <property type="match status" value="1"/>
</dbReference>
<dbReference type="PROSITE" id="PS50006">
    <property type="entry name" value="FHA_DOMAIN"/>
    <property type="match status" value="1"/>
</dbReference>
<dbReference type="InterPro" id="IPR000014">
    <property type="entry name" value="PAS"/>
</dbReference>
<dbReference type="PROSITE" id="PS50887">
    <property type="entry name" value="GGDEF"/>
    <property type="match status" value="1"/>
</dbReference>
<dbReference type="Pfam" id="PF13188">
    <property type="entry name" value="PAS_8"/>
    <property type="match status" value="1"/>
</dbReference>
<reference evidence="4 5" key="1">
    <citation type="submission" date="2019-01" db="EMBL/GenBank/DDBJ databases">
        <authorList>
            <person name="Brito A."/>
        </authorList>
    </citation>
    <scope>NUCLEOTIDE SEQUENCE [LARGE SCALE GENOMIC DNA]</scope>
    <source>
        <strain evidence="4">1</strain>
    </source>
</reference>
<dbReference type="PANTHER" id="PTHR33121">
    <property type="entry name" value="CYCLIC DI-GMP PHOSPHODIESTERASE PDEF"/>
    <property type="match status" value="1"/>
</dbReference>
<dbReference type="CDD" id="cd01948">
    <property type="entry name" value="EAL"/>
    <property type="match status" value="1"/>
</dbReference>
<dbReference type="InterPro" id="IPR043128">
    <property type="entry name" value="Rev_trsase/Diguanyl_cyclase"/>
</dbReference>
<dbReference type="PANTHER" id="PTHR33121:SF71">
    <property type="entry name" value="OXYGEN SENSOR PROTEIN DOSP"/>
    <property type="match status" value="1"/>
</dbReference>
<dbReference type="NCBIfam" id="TIGR00229">
    <property type="entry name" value="sensory_box"/>
    <property type="match status" value="1"/>
</dbReference>
<dbReference type="AlphaFoldDB" id="A0A563VU60"/>
<dbReference type="InterPro" id="IPR001633">
    <property type="entry name" value="EAL_dom"/>
</dbReference>
<dbReference type="InterPro" id="IPR035965">
    <property type="entry name" value="PAS-like_dom_sf"/>
</dbReference>
<dbReference type="InterPro" id="IPR050706">
    <property type="entry name" value="Cyclic-di-GMP_PDE-like"/>
</dbReference>
<dbReference type="EMBL" id="CAACVJ010000222">
    <property type="protein sequence ID" value="VEP14919.1"/>
    <property type="molecule type" value="Genomic_DNA"/>
</dbReference>
<evidence type="ECO:0000259" key="2">
    <source>
        <dbReference type="PROSITE" id="PS50883"/>
    </source>
</evidence>
<dbReference type="Proteomes" id="UP000320055">
    <property type="component" value="Unassembled WGS sequence"/>
</dbReference>
<keyword evidence="5" id="KW-1185">Reference proteome</keyword>
<dbReference type="SUPFAM" id="SSF55785">
    <property type="entry name" value="PYP-like sensor domain (PAS domain)"/>
    <property type="match status" value="1"/>
</dbReference>
<evidence type="ECO:0000259" key="3">
    <source>
        <dbReference type="PROSITE" id="PS50887"/>
    </source>
</evidence>
<dbReference type="InterPro" id="IPR000160">
    <property type="entry name" value="GGDEF_dom"/>
</dbReference>
<dbReference type="SUPFAM" id="SSF141868">
    <property type="entry name" value="EAL domain-like"/>
    <property type="match status" value="1"/>
</dbReference>
<dbReference type="RefSeq" id="WP_144873765.1">
    <property type="nucleotide sequence ID" value="NZ_LR214040.1"/>
</dbReference>
<dbReference type="SUPFAM" id="SSF55073">
    <property type="entry name" value="Nucleotide cyclase"/>
    <property type="match status" value="1"/>
</dbReference>
<dbReference type="GO" id="GO:0071111">
    <property type="term" value="F:cyclic-guanylate-specific phosphodiesterase activity"/>
    <property type="evidence" value="ECO:0007669"/>
    <property type="project" value="InterPro"/>
</dbReference>
<proteinExistence type="predicted"/>
<organism evidence="4 5">
    <name type="scientific">Hyella patelloides LEGE 07179</name>
    <dbReference type="NCBI Taxonomy" id="945734"/>
    <lineage>
        <taxon>Bacteria</taxon>
        <taxon>Bacillati</taxon>
        <taxon>Cyanobacteriota</taxon>
        <taxon>Cyanophyceae</taxon>
        <taxon>Pleurocapsales</taxon>
        <taxon>Hyellaceae</taxon>
        <taxon>Hyella</taxon>
    </lineage>
</organism>
<name>A0A563VU60_9CYAN</name>
<dbReference type="InterPro" id="IPR029787">
    <property type="entry name" value="Nucleotide_cyclase"/>
</dbReference>
<sequence>MNQPHSSHHILTIEEPSFRKTVILEEATYSLGRHSNNDIILAVQKVSRHHATLLRRTDVKTNKYSYWILDGDLQGNRSRNGIYINGRQCLVHELKHGDVIKFSREIQAKYQILSDVAQTKIKDESFVSTVEVEVEVASPISDRETLLNKETLINSQEELPASNSAELLRLSSFAELSPQAIIEVDLEGNLTYANSTAGSLFKHEENSHPLIADLPARCNQKNISYTREVQIKNNYYQQYSYYLVEQKLIRSYLTDITRQKRIENKLEEQAKQYKIIFENNFYGIIIISAHSRKIREINNIACKSLGTTELEMVNNYIEDFVLNQEKLVDILQQMLADQRDYSGTLILKTQDGNLINTELEIRLIHSEIEPKFCFTIKKENNIAFTLPKDKVSSLPRLKVLKKQLGTAIANADRNQKLLAVLAVEINNFANVRGAISKEQKIILLSSFSERLKACLRFGDTVAYNDEDKFSILMQEISTIQEIAKISQRIVDSLQQPFKVGEQQLSITGNIGIAVYPQDGDDPDTLLSNANLALEKISESENCFYQFYNSTMNSQNSVTLKLESFLHDALEKDEFILYYQPQINVKSGTIQGVEALLRWQHPELGLVSPTSFINLAEQTGLIVPIGQWVLKTACQQNKIWHSQGFPPLRVSVNLSPLQFKQPDFPLVVSRILEETQLKPNLLELEVSASTVMKDLEYSYHMLSQLQSLGVYISIDDFTTSYASWERLKHIPFDTLKINRDFVRQLKNDPQDLAIISAMVSLGRGFNLRVVAEGVETLQQIELLRSQNCEQMQGFWFSRPLAAEEATKLLPFDYNVL</sequence>
<dbReference type="CDD" id="cd00130">
    <property type="entry name" value="PAS"/>
    <property type="match status" value="1"/>
</dbReference>
<dbReference type="InterPro" id="IPR008984">
    <property type="entry name" value="SMAD_FHA_dom_sf"/>
</dbReference>
<dbReference type="Pfam" id="PF00563">
    <property type="entry name" value="EAL"/>
    <property type="match status" value="1"/>
</dbReference>
<dbReference type="Gene3D" id="3.30.70.270">
    <property type="match status" value="1"/>
</dbReference>